<dbReference type="SMART" id="SM00389">
    <property type="entry name" value="HOX"/>
    <property type="match status" value="1"/>
</dbReference>
<dbReference type="Pfam" id="PF16878">
    <property type="entry name" value="SIX1_SD"/>
    <property type="match status" value="1"/>
</dbReference>
<keyword evidence="5 7" id="KW-0371">Homeobox</keyword>
<dbReference type="OrthoDB" id="3501850at2759"/>
<dbReference type="GO" id="GO:0000981">
    <property type="term" value="F:DNA-binding transcription factor activity, RNA polymerase II-specific"/>
    <property type="evidence" value="ECO:0007669"/>
    <property type="project" value="TreeGrafter"/>
</dbReference>
<evidence type="ECO:0000256" key="1">
    <source>
        <dbReference type="ARBA" id="ARBA00004123"/>
    </source>
</evidence>
<feature type="compositionally biased region" description="Polar residues" evidence="9">
    <location>
        <begin position="255"/>
        <end position="277"/>
    </location>
</feature>
<evidence type="ECO:0000256" key="9">
    <source>
        <dbReference type="SAM" id="MobiDB-lite"/>
    </source>
</evidence>
<dbReference type="PANTHER" id="PTHR10390">
    <property type="entry name" value="HOMEOBOX PROTEIN SIX"/>
    <property type="match status" value="1"/>
</dbReference>
<feature type="domain" description="Homeobox" evidence="10">
    <location>
        <begin position="154"/>
        <end position="214"/>
    </location>
</feature>
<feature type="region of interest" description="Disordered" evidence="9">
    <location>
        <begin position="428"/>
        <end position="450"/>
    </location>
</feature>
<evidence type="ECO:0000313" key="11">
    <source>
        <dbReference type="Proteomes" id="UP000504634"/>
    </source>
</evidence>
<accession>A0A6J2UFG3</accession>
<dbReference type="InterPro" id="IPR001356">
    <property type="entry name" value="HD"/>
</dbReference>
<feature type="compositionally biased region" description="Basic and acidic residues" evidence="9">
    <location>
        <begin position="278"/>
        <end position="293"/>
    </location>
</feature>
<feature type="region of interest" description="Disordered" evidence="9">
    <location>
        <begin position="182"/>
        <end position="302"/>
    </location>
</feature>
<dbReference type="PANTHER" id="PTHR10390:SF33">
    <property type="entry name" value="PROTEIN OPTIX"/>
    <property type="match status" value="1"/>
</dbReference>
<dbReference type="CDD" id="cd00086">
    <property type="entry name" value="homeodomain"/>
    <property type="match status" value="1"/>
</dbReference>
<dbReference type="Gene3D" id="1.10.10.60">
    <property type="entry name" value="Homeodomain-like"/>
    <property type="match status" value="1"/>
</dbReference>
<comment type="similarity">
    <text evidence="2">Belongs to the SIX/Sine oculis homeobox family.</text>
</comment>
<comment type="subcellular location">
    <subcellularLocation>
        <location evidence="1 7 8">Nucleus</location>
    </subcellularLocation>
</comment>
<dbReference type="Proteomes" id="UP000504634">
    <property type="component" value="Unplaced"/>
</dbReference>
<feature type="DNA-binding region" description="Homeobox" evidence="7">
    <location>
        <begin position="156"/>
        <end position="215"/>
    </location>
</feature>
<dbReference type="SUPFAM" id="SSF46689">
    <property type="entry name" value="Homeodomain-like"/>
    <property type="match status" value="1"/>
</dbReference>
<sequence length="473" mass="51494">MAVGPTEGKQPPSETFSPTHHQIIAPSPILAVPTLAFSAAQVEIVCKTLEDSGDIERLARFLWSLPVALPNMHEILNCEAVLRARAVVAYHVGNFRELYAIIENHKFTKASYGKLQAMWLEAHYIEAEKLRGRSLGPVDKYRVRKKFPLPPTIWDGEQKTHCFKERTRSLLREWYLQDPYPNPTKKRELAKATGLNPTQVGNWFKNRRQRDRAAAAKNRIQHNQNNSGLACRSRRPDGAASPTPSDSSDSDISLGTHSPVPSSLQLQHSPGSTSNGANDRDESLSVDDDKPRDLTNSLPSPQLPTAYGAAAVAVASGAPLPACLPPFKLDTATSLFNAGCYLQSFSNLKEMSQQFPIQPIVIRPHPQLPQPLALNGSGGPPTHLHHPSYAAAYSVECVAPAHPHPPPPKLRINSPEKLNSTAVAAAAAAAGPPPTSLHAPSHEPTTTYHHSAQLLHRPFSTSPELTQSAPEIT</sequence>
<proteinExistence type="inferred from homology"/>
<dbReference type="GeneID" id="115633560"/>
<keyword evidence="6 7" id="KW-0539">Nucleus</keyword>
<dbReference type="GO" id="GO:0005667">
    <property type="term" value="C:transcription regulator complex"/>
    <property type="evidence" value="ECO:0007669"/>
    <property type="project" value="TreeGrafter"/>
</dbReference>
<keyword evidence="11" id="KW-1185">Reference proteome</keyword>
<dbReference type="GO" id="GO:0005634">
    <property type="term" value="C:nucleus"/>
    <property type="evidence" value="ECO:0007669"/>
    <property type="project" value="UniProtKB-SubCell"/>
</dbReference>
<evidence type="ECO:0000256" key="2">
    <source>
        <dbReference type="ARBA" id="ARBA00008161"/>
    </source>
</evidence>
<dbReference type="FunFam" id="1.10.10.60:FF:000046">
    <property type="entry name" value="SIX homeobox 3"/>
    <property type="match status" value="1"/>
</dbReference>
<dbReference type="Pfam" id="PF00046">
    <property type="entry name" value="Homeodomain"/>
    <property type="match status" value="1"/>
</dbReference>
<evidence type="ECO:0000256" key="6">
    <source>
        <dbReference type="ARBA" id="ARBA00023242"/>
    </source>
</evidence>
<organism evidence="11 12">
    <name type="scientific">Drosophila lebanonensis</name>
    <name type="common">Fruit fly</name>
    <name type="synonym">Scaptodrosophila lebanonensis</name>
    <dbReference type="NCBI Taxonomy" id="7225"/>
    <lineage>
        <taxon>Eukaryota</taxon>
        <taxon>Metazoa</taxon>
        <taxon>Ecdysozoa</taxon>
        <taxon>Arthropoda</taxon>
        <taxon>Hexapoda</taxon>
        <taxon>Insecta</taxon>
        <taxon>Pterygota</taxon>
        <taxon>Neoptera</taxon>
        <taxon>Endopterygota</taxon>
        <taxon>Diptera</taxon>
        <taxon>Brachycera</taxon>
        <taxon>Muscomorpha</taxon>
        <taxon>Ephydroidea</taxon>
        <taxon>Drosophilidae</taxon>
        <taxon>Scaptodrosophila</taxon>
    </lineage>
</organism>
<name>A0A6J2UFG3_DROLE</name>
<evidence type="ECO:0000313" key="12">
    <source>
        <dbReference type="RefSeq" id="XP_030386880.1"/>
    </source>
</evidence>
<evidence type="ECO:0000256" key="5">
    <source>
        <dbReference type="ARBA" id="ARBA00023155"/>
    </source>
</evidence>
<keyword evidence="3" id="KW-0217">Developmental protein</keyword>
<dbReference type="GO" id="GO:0000978">
    <property type="term" value="F:RNA polymerase II cis-regulatory region sequence-specific DNA binding"/>
    <property type="evidence" value="ECO:0007669"/>
    <property type="project" value="TreeGrafter"/>
</dbReference>
<gene>
    <name evidence="12" type="primary">LOC115633560</name>
</gene>
<dbReference type="AlphaFoldDB" id="A0A6J2UFG3"/>
<protein>
    <submittedName>
        <fullName evidence="12">Protein Optix</fullName>
    </submittedName>
</protein>
<keyword evidence="4 7" id="KW-0238">DNA-binding</keyword>
<evidence type="ECO:0000256" key="8">
    <source>
        <dbReference type="RuleBase" id="RU000682"/>
    </source>
</evidence>
<dbReference type="InterPro" id="IPR031701">
    <property type="entry name" value="SIX1_SD"/>
</dbReference>
<reference evidence="12" key="1">
    <citation type="submission" date="2025-08" db="UniProtKB">
        <authorList>
            <consortium name="RefSeq"/>
        </authorList>
    </citation>
    <scope>IDENTIFICATION</scope>
    <source>
        <strain evidence="12">11010-0011.00</strain>
        <tissue evidence="12">Whole body</tissue>
    </source>
</reference>
<evidence type="ECO:0000259" key="10">
    <source>
        <dbReference type="PROSITE" id="PS50071"/>
    </source>
</evidence>
<dbReference type="InterPro" id="IPR009057">
    <property type="entry name" value="Homeodomain-like_sf"/>
</dbReference>
<evidence type="ECO:0000256" key="7">
    <source>
        <dbReference type="PROSITE-ProRule" id="PRU00108"/>
    </source>
</evidence>
<dbReference type="RefSeq" id="XP_030386880.1">
    <property type="nucleotide sequence ID" value="XM_030531020.1"/>
</dbReference>
<evidence type="ECO:0000256" key="4">
    <source>
        <dbReference type="ARBA" id="ARBA00023125"/>
    </source>
</evidence>
<dbReference type="PROSITE" id="PS50071">
    <property type="entry name" value="HOMEOBOX_2"/>
    <property type="match status" value="1"/>
</dbReference>
<evidence type="ECO:0000256" key="3">
    <source>
        <dbReference type="ARBA" id="ARBA00022473"/>
    </source>
</evidence>